<evidence type="ECO:0000256" key="8">
    <source>
        <dbReference type="ARBA" id="ARBA00023315"/>
    </source>
</evidence>
<dbReference type="PANTHER" id="PTHR13285">
    <property type="entry name" value="ACYLTRANSFERASE"/>
    <property type="match status" value="1"/>
</dbReference>
<dbReference type="PIRSF" id="PIRSF500217">
    <property type="entry name" value="AlgI"/>
    <property type="match status" value="1"/>
</dbReference>
<dbReference type="GO" id="GO:0005886">
    <property type="term" value="C:plasma membrane"/>
    <property type="evidence" value="ECO:0007669"/>
    <property type="project" value="UniProtKB-SubCell"/>
</dbReference>
<evidence type="ECO:0000313" key="12">
    <source>
        <dbReference type="Proteomes" id="UP000346198"/>
    </source>
</evidence>
<evidence type="ECO:0000256" key="4">
    <source>
        <dbReference type="ARBA" id="ARBA00022679"/>
    </source>
</evidence>
<dbReference type="InterPro" id="IPR004299">
    <property type="entry name" value="MBOAT_fam"/>
</dbReference>
<comment type="subcellular location">
    <subcellularLocation>
        <location evidence="1">Cell membrane</location>
        <topology evidence="1">Multi-pass membrane protein</topology>
    </subcellularLocation>
</comment>
<dbReference type="Proteomes" id="UP000346198">
    <property type="component" value="Unassembled WGS sequence"/>
</dbReference>
<evidence type="ECO:0000256" key="5">
    <source>
        <dbReference type="ARBA" id="ARBA00022692"/>
    </source>
</evidence>
<keyword evidence="8 9" id="KW-0012">Acyltransferase</keyword>
<dbReference type="GO" id="GO:0042121">
    <property type="term" value="P:alginic acid biosynthetic process"/>
    <property type="evidence" value="ECO:0007669"/>
    <property type="project" value="InterPro"/>
</dbReference>
<dbReference type="PANTHER" id="PTHR13285:SF23">
    <property type="entry name" value="TEICHOIC ACID D-ALANYLTRANSFERASE"/>
    <property type="match status" value="1"/>
</dbReference>
<accession>A0A6C2UNX9</accession>
<dbReference type="InterPro" id="IPR028362">
    <property type="entry name" value="AlgI"/>
</dbReference>
<gene>
    <name evidence="11" type="primary">patA_2</name>
    <name evidence="11" type="ORF">SCARR_03727</name>
</gene>
<dbReference type="InterPro" id="IPR024194">
    <property type="entry name" value="Ac/AlaTfrase_AlgI/DltB"/>
</dbReference>
<evidence type="ECO:0000256" key="6">
    <source>
        <dbReference type="ARBA" id="ARBA00022989"/>
    </source>
</evidence>
<dbReference type="PIRSF" id="PIRSF016636">
    <property type="entry name" value="AlgI_DltB"/>
    <property type="match status" value="1"/>
</dbReference>
<feature type="transmembrane region" description="Helical" evidence="10">
    <location>
        <begin position="43"/>
        <end position="67"/>
    </location>
</feature>
<reference evidence="11 12" key="1">
    <citation type="submission" date="2019-04" db="EMBL/GenBank/DDBJ databases">
        <authorList>
            <person name="Van Vliet M D."/>
        </authorList>
    </citation>
    <scope>NUCLEOTIDE SEQUENCE [LARGE SCALE GENOMIC DNA]</scope>
    <source>
        <strain evidence="11 12">F21</strain>
    </source>
</reference>
<sequence length="486" mass="55011">MVFSSHLFIFYFLPLALLLYYAAPNLRLRHFVLTALSYLFYGWANPLFVVLMMTSTLIDYFCGLAIARQWGGAWKEPVLQLESGGDRSRTQRIALIVSICSNLSLLGFFKYFNFGISSYNALVQSLGLEAWNFDLAFRITLPLGISFYTFQSMSYSIDVYRGHAKAIRQAVDFFCYVSMFPQLVAGPIIRFSEVADQLQNRTHTLEKFARGAAFVALGLTKKIMIANPCGKVADVVFDAGSVSCLDSWYGVVAYSFQIYFDFSAYSDMAIGLGLMLGFVFPKNFDSPYHSKSITEFWRRWHISLSSWLRDYLYVPLGGNRKGPTRTYINLMLVMLLGGLWHGASWNFVIWGGIHGVMLSMERMHGKSGLNTSVPPVMRLLFTYLIVLITWVFFRAVDLPAAMAYCKSMLGQQDVQAGSSLIQGIIYQPYYLGSLLLAAVVTWAGVQTWDFTRRLTSAKLLIVFGLFVLSLLVLTTQSYNPFIYFIF</sequence>
<keyword evidence="7 9" id="KW-0472">Membrane</keyword>
<protein>
    <submittedName>
        <fullName evidence="11">Peptidoglycan O-acetyltransferase</fullName>
    </submittedName>
</protein>
<keyword evidence="4 9" id="KW-0808">Transferase</keyword>
<feature type="transmembrane region" description="Helical" evidence="10">
    <location>
        <begin position="131"/>
        <end position="150"/>
    </location>
</feature>
<keyword evidence="12" id="KW-1185">Reference proteome</keyword>
<name>A0A6C2UNX9_9BACT</name>
<feature type="transmembrane region" description="Helical" evidence="10">
    <location>
        <begin position="7"/>
        <end position="23"/>
    </location>
</feature>
<proteinExistence type="inferred from homology"/>
<organism evidence="11 12">
    <name type="scientific">Pontiella sulfatireligans</name>
    <dbReference type="NCBI Taxonomy" id="2750658"/>
    <lineage>
        <taxon>Bacteria</taxon>
        <taxon>Pseudomonadati</taxon>
        <taxon>Kiritimatiellota</taxon>
        <taxon>Kiritimatiellia</taxon>
        <taxon>Kiritimatiellales</taxon>
        <taxon>Pontiellaceae</taxon>
        <taxon>Pontiella</taxon>
    </lineage>
</organism>
<feature type="transmembrane region" description="Helical" evidence="10">
    <location>
        <begin position="429"/>
        <end position="448"/>
    </location>
</feature>
<dbReference type="EMBL" id="CAAHFH010000002">
    <property type="protein sequence ID" value="VGO21653.1"/>
    <property type="molecule type" value="Genomic_DNA"/>
</dbReference>
<feature type="transmembrane region" description="Helical" evidence="10">
    <location>
        <begin position="262"/>
        <end position="281"/>
    </location>
</feature>
<evidence type="ECO:0000256" key="3">
    <source>
        <dbReference type="ARBA" id="ARBA00022475"/>
    </source>
</evidence>
<keyword evidence="6 10" id="KW-1133">Transmembrane helix</keyword>
<evidence type="ECO:0000256" key="9">
    <source>
        <dbReference type="PIRNR" id="PIRNR016636"/>
    </source>
</evidence>
<evidence type="ECO:0000256" key="7">
    <source>
        <dbReference type="ARBA" id="ARBA00023136"/>
    </source>
</evidence>
<dbReference type="InterPro" id="IPR051085">
    <property type="entry name" value="MB_O-acyltransferase"/>
</dbReference>
<evidence type="ECO:0000256" key="2">
    <source>
        <dbReference type="ARBA" id="ARBA00010323"/>
    </source>
</evidence>
<dbReference type="GO" id="GO:0016746">
    <property type="term" value="F:acyltransferase activity"/>
    <property type="evidence" value="ECO:0007669"/>
    <property type="project" value="UniProtKB-KW"/>
</dbReference>
<evidence type="ECO:0000313" key="11">
    <source>
        <dbReference type="EMBL" id="VGO21653.1"/>
    </source>
</evidence>
<comment type="similarity">
    <text evidence="2 9">Belongs to the membrane-bound acyltransferase family.</text>
</comment>
<dbReference type="AlphaFoldDB" id="A0A6C2UNX9"/>
<feature type="transmembrane region" description="Helical" evidence="10">
    <location>
        <begin position="460"/>
        <end position="485"/>
    </location>
</feature>
<evidence type="ECO:0000256" key="10">
    <source>
        <dbReference type="SAM" id="Phobius"/>
    </source>
</evidence>
<keyword evidence="3 9" id="KW-1003">Cell membrane</keyword>
<feature type="transmembrane region" description="Helical" evidence="10">
    <location>
        <begin position="373"/>
        <end position="393"/>
    </location>
</feature>
<dbReference type="Pfam" id="PF03062">
    <property type="entry name" value="MBOAT"/>
    <property type="match status" value="1"/>
</dbReference>
<feature type="transmembrane region" description="Helical" evidence="10">
    <location>
        <begin position="93"/>
        <end position="111"/>
    </location>
</feature>
<dbReference type="RefSeq" id="WP_136063094.1">
    <property type="nucleotide sequence ID" value="NZ_CAAHFH010000002.1"/>
</dbReference>
<evidence type="ECO:0000256" key="1">
    <source>
        <dbReference type="ARBA" id="ARBA00004651"/>
    </source>
</evidence>
<feature type="transmembrane region" description="Helical" evidence="10">
    <location>
        <begin position="330"/>
        <end position="353"/>
    </location>
</feature>
<keyword evidence="5 10" id="KW-0812">Transmembrane</keyword>